<dbReference type="Proteomes" id="UP000324853">
    <property type="component" value="Unassembled WGS sequence"/>
</dbReference>
<accession>A0A5S4VT23</accession>
<feature type="region of interest" description="Disordered" evidence="1">
    <location>
        <begin position="69"/>
        <end position="91"/>
    </location>
</feature>
<gene>
    <name evidence="2" type="ORF">FXB38_41985</name>
</gene>
<reference evidence="2 3" key="1">
    <citation type="submission" date="2019-08" db="EMBL/GenBank/DDBJ databases">
        <title>Bradyrhizobium hipponensis sp. nov., a rhizobium isolated from a Lupinus angustifolius root nodule in Tunisia.</title>
        <authorList>
            <person name="Off K."/>
            <person name="Rejili M."/>
            <person name="Mars M."/>
            <person name="Brachmann A."/>
            <person name="Marin M."/>
        </authorList>
    </citation>
    <scope>NUCLEOTIDE SEQUENCE [LARGE SCALE GENOMIC DNA]</scope>
    <source>
        <strain evidence="2 3">CTAW11</strain>
    </source>
</reference>
<evidence type="ECO:0000313" key="2">
    <source>
        <dbReference type="EMBL" id="TYL70147.1"/>
    </source>
</evidence>
<protein>
    <submittedName>
        <fullName evidence="2">Uncharacterized protein</fullName>
    </submittedName>
</protein>
<evidence type="ECO:0000313" key="3">
    <source>
        <dbReference type="Proteomes" id="UP000324853"/>
    </source>
</evidence>
<organism evidence="2 3">
    <name type="scientific">Bradyrhizobium cytisi</name>
    <dbReference type="NCBI Taxonomy" id="515489"/>
    <lineage>
        <taxon>Bacteria</taxon>
        <taxon>Pseudomonadati</taxon>
        <taxon>Pseudomonadota</taxon>
        <taxon>Alphaproteobacteria</taxon>
        <taxon>Hyphomicrobiales</taxon>
        <taxon>Nitrobacteraceae</taxon>
        <taxon>Bradyrhizobium</taxon>
    </lineage>
</organism>
<sequence>MPSATAALPTAPIVYTAAQLQTLGVTPYNMCVLKGFPTNLAKTATTFPFGIWFANAKTLYVADEGDGCRYPSSSSTTMIDGSSKTTPSRRA</sequence>
<comment type="caution">
    <text evidence="2">The sequence shown here is derived from an EMBL/GenBank/DDBJ whole genome shotgun (WGS) entry which is preliminary data.</text>
</comment>
<dbReference type="OrthoDB" id="105800at2"/>
<feature type="compositionally biased region" description="Polar residues" evidence="1">
    <location>
        <begin position="78"/>
        <end position="91"/>
    </location>
</feature>
<dbReference type="AlphaFoldDB" id="A0A5S4VT23"/>
<dbReference type="RefSeq" id="WP_148756702.1">
    <property type="nucleotide sequence ID" value="NZ_VSSR01000146.1"/>
</dbReference>
<evidence type="ECO:0000256" key="1">
    <source>
        <dbReference type="SAM" id="MobiDB-lite"/>
    </source>
</evidence>
<keyword evidence="3" id="KW-1185">Reference proteome</keyword>
<dbReference type="EMBL" id="VSSR01000146">
    <property type="protein sequence ID" value="TYL70147.1"/>
    <property type="molecule type" value="Genomic_DNA"/>
</dbReference>
<proteinExistence type="predicted"/>
<name>A0A5S4VT23_9BRAD</name>